<name>A0A975IIR7_9GAMM</name>
<gene>
    <name evidence="2" type="ORF">J9260_03415</name>
</gene>
<evidence type="ECO:0000313" key="2">
    <source>
        <dbReference type="EMBL" id="QTR55237.1"/>
    </source>
</evidence>
<organism evidence="2 3">
    <name type="scientific">Thiothrix unzii</name>
    <dbReference type="NCBI Taxonomy" id="111769"/>
    <lineage>
        <taxon>Bacteria</taxon>
        <taxon>Pseudomonadati</taxon>
        <taxon>Pseudomonadota</taxon>
        <taxon>Gammaproteobacteria</taxon>
        <taxon>Thiotrichales</taxon>
        <taxon>Thiotrichaceae</taxon>
        <taxon>Thiothrix</taxon>
    </lineage>
</organism>
<dbReference type="InterPro" id="IPR036280">
    <property type="entry name" value="Multihaem_cyt_sf"/>
</dbReference>
<accession>A0A975IIR7</accession>
<dbReference type="InterPro" id="IPR018588">
    <property type="entry name" value="Dihaem_cytochrome-c"/>
</dbReference>
<sequence>MQVLADDDEHEGRERSESHEGRDGGTKGRMLTATNATFQAECSACHMAYPPGLLSAASWKEMMGTLDKHFDTDASLDEATIAEILPFLEANAGTSRKADSGAKPVLRITETGWFKHEHDEISPATWKRDSIKSASNCMACHTSADKGNFDEDNVRIPK</sequence>
<dbReference type="KEGG" id="tun:J9260_03415"/>
<dbReference type="Pfam" id="PF09626">
    <property type="entry name" value="DHC"/>
    <property type="match status" value="1"/>
</dbReference>
<dbReference type="EMBL" id="CP072793">
    <property type="protein sequence ID" value="QTR55237.1"/>
    <property type="molecule type" value="Genomic_DNA"/>
</dbReference>
<dbReference type="SUPFAM" id="SSF48695">
    <property type="entry name" value="Multiheme cytochromes"/>
    <property type="match status" value="1"/>
</dbReference>
<keyword evidence="3" id="KW-1185">Reference proteome</keyword>
<evidence type="ECO:0000313" key="3">
    <source>
        <dbReference type="Proteomes" id="UP000672009"/>
    </source>
</evidence>
<proteinExistence type="predicted"/>
<reference evidence="2" key="1">
    <citation type="submission" date="2021-04" db="EMBL/GenBank/DDBJ databases">
        <title>Genomics, taxonomy and metabolism of representatives of sulfur bacteria of the genus Thiothrix: Thiothrix fructosivorans QT, Thiothrix unzii A1T and three new species, Thiothrix subterranea sp. nov., Thiothrix litoralis sp. nov. and 'Candidatus Thiothrix anitrata' sp. nov.</title>
        <authorList>
            <person name="Ravin N.V."/>
            <person name="Smolyakov D."/>
            <person name="Rudenko T.S."/>
            <person name="Mardanov A.V."/>
            <person name="Beletsky A.V."/>
            <person name="Markov N.D."/>
            <person name="Fomenkov A.I."/>
            <person name="Roberts R.J."/>
            <person name="Karnachuk O.V."/>
            <person name="Novikov A."/>
            <person name="Grabovich M.Y."/>
        </authorList>
    </citation>
    <scope>NUCLEOTIDE SEQUENCE</scope>
    <source>
        <strain evidence="2">A1</strain>
    </source>
</reference>
<protein>
    <submittedName>
        <fullName evidence="2">Diheme cytochrome c</fullName>
    </submittedName>
</protein>
<dbReference type="Proteomes" id="UP000672009">
    <property type="component" value="Chromosome"/>
</dbReference>
<feature type="compositionally biased region" description="Basic and acidic residues" evidence="1">
    <location>
        <begin position="10"/>
        <end position="26"/>
    </location>
</feature>
<evidence type="ECO:0000256" key="1">
    <source>
        <dbReference type="SAM" id="MobiDB-lite"/>
    </source>
</evidence>
<dbReference type="AlphaFoldDB" id="A0A975IIR7"/>
<feature type="region of interest" description="Disordered" evidence="1">
    <location>
        <begin position="1"/>
        <end position="29"/>
    </location>
</feature>